<dbReference type="EMBL" id="CABHMZ010000028">
    <property type="protein sequence ID" value="VUX10207.1"/>
    <property type="molecule type" value="Genomic_DNA"/>
</dbReference>
<evidence type="ECO:0000313" key="1">
    <source>
        <dbReference type="EMBL" id="VUX10207.1"/>
    </source>
</evidence>
<sequence>MISLLLTLAGVATSEAGALVGSAFVTEVVGSAFVVEPGAVDEVSDCAVPSSFCLTALTSCEVKWTALQYLKAFQQKMKPCQLVQPLFVEVFHQE</sequence>
<name>A0A564TSH3_STRCV</name>
<protein>
    <submittedName>
        <fullName evidence="1">Uncharacterized protein</fullName>
    </submittedName>
</protein>
<accession>A0A564TSH3</accession>
<dbReference type="Proteomes" id="UP000385544">
    <property type="component" value="Unassembled WGS sequence"/>
</dbReference>
<organism evidence="1 2">
    <name type="scientific">Streptococcus constellatus</name>
    <dbReference type="NCBI Taxonomy" id="76860"/>
    <lineage>
        <taxon>Bacteria</taxon>
        <taxon>Bacillati</taxon>
        <taxon>Bacillota</taxon>
        <taxon>Bacilli</taxon>
        <taxon>Lactobacillales</taxon>
        <taxon>Streptococcaceae</taxon>
        <taxon>Streptococcus</taxon>
        <taxon>Streptococcus anginosus group</taxon>
    </lineage>
</organism>
<gene>
    <name evidence="1" type="ORF">SCSS39_01905</name>
</gene>
<dbReference type="AlphaFoldDB" id="A0A564TSH3"/>
<reference evidence="1 2" key="1">
    <citation type="submission" date="2019-07" db="EMBL/GenBank/DDBJ databases">
        <authorList>
            <person name="Hibberd C M."/>
            <person name="Gehrig L. J."/>
            <person name="Chang H.-W."/>
            <person name="Venkatesh S."/>
        </authorList>
    </citation>
    <scope>NUCLEOTIDE SEQUENCE [LARGE SCALE GENOMIC DNA]</scope>
    <source>
        <strain evidence="1">Streptococcus_constellatus_SS_Bg39</strain>
    </source>
</reference>
<evidence type="ECO:0000313" key="2">
    <source>
        <dbReference type="Proteomes" id="UP000385544"/>
    </source>
</evidence>
<proteinExistence type="predicted"/>